<dbReference type="Pfam" id="PF00069">
    <property type="entry name" value="Pkinase"/>
    <property type="match status" value="1"/>
</dbReference>
<evidence type="ECO:0000313" key="12">
    <source>
        <dbReference type="EMBL" id="KAG5978451.1"/>
    </source>
</evidence>
<gene>
    <name evidence="12" type="ORF">E4U56_002950</name>
</gene>
<dbReference type="InterPro" id="IPR008271">
    <property type="entry name" value="Ser/Thr_kinase_AS"/>
</dbReference>
<dbReference type="InterPro" id="IPR000719">
    <property type="entry name" value="Prot_kinase_dom"/>
</dbReference>
<accession>A0A9P7N0S8</accession>
<protein>
    <recommendedName>
        <fullName evidence="1">non-specific serine/threonine protein kinase</fullName>
        <ecNumber evidence="1">2.7.11.1</ecNumber>
    </recommendedName>
</protein>
<comment type="caution">
    <text evidence="12">The sequence shown here is derived from an EMBL/GenBank/DDBJ whole genome shotgun (WGS) entry which is preliminary data.</text>
</comment>
<keyword evidence="4 9" id="KW-0547">Nucleotide-binding</keyword>
<evidence type="ECO:0000256" key="7">
    <source>
        <dbReference type="ARBA" id="ARBA00047899"/>
    </source>
</evidence>
<dbReference type="PANTHER" id="PTHR47634">
    <property type="entry name" value="PROTEIN KINASE DOMAIN-CONTAINING PROTEIN-RELATED"/>
    <property type="match status" value="1"/>
</dbReference>
<dbReference type="InterPro" id="IPR051334">
    <property type="entry name" value="SRPK"/>
</dbReference>
<comment type="catalytic activity">
    <reaction evidence="7">
        <text>L-threonyl-[protein] + ATP = O-phospho-L-threonyl-[protein] + ADP + H(+)</text>
        <dbReference type="Rhea" id="RHEA:46608"/>
        <dbReference type="Rhea" id="RHEA-COMP:11060"/>
        <dbReference type="Rhea" id="RHEA-COMP:11605"/>
        <dbReference type="ChEBI" id="CHEBI:15378"/>
        <dbReference type="ChEBI" id="CHEBI:30013"/>
        <dbReference type="ChEBI" id="CHEBI:30616"/>
        <dbReference type="ChEBI" id="CHEBI:61977"/>
        <dbReference type="ChEBI" id="CHEBI:456216"/>
        <dbReference type="EC" id="2.7.11.1"/>
    </reaction>
</comment>
<dbReference type="EC" id="2.7.11.1" evidence="1"/>
<evidence type="ECO:0000256" key="10">
    <source>
        <dbReference type="RuleBase" id="RU000304"/>
    </source>
</evidence>
<dbReference type="PROSITE" id="PS50011">
    <property type="entry name" value="PROTEIN_KINASE_DOM"/>
    <property type="match status" value="1"/>
</dbReference>
<keyword evidence="3" id="KW-0808">Transferase</keyword>
<keyword evidence="5" id="KW-0418">Kinase</keyword>
<feature type="domain" description="Protein kinase" evidence="11">
    <location>
        <begin position="83"/>
        <end position="443"/>
    </location>
</feature>
<dbReference type="GO" id="GO:0050684">
    <property type="term" value="P:regulation of mRNA processing"/>
    <property type="evidence" value="ECO:0007669"/>
    <property type="project" value="TreeGrafter"/>
</dbReference>
<dbReference type="GO" id="GO:0000245">
    <property type="term" value="P:spliceosomal complex assembly"/>
    <property type="evidence" value="ECO:0007669"/>
    <property type="project" value="TreeGrafter"/>
</dbReference>
<evidence type="ECO:0000256" key="4">
    <source>
        <dbReference type="ARBA" id="ARBA00022741"/>
    </source>
</evidence>
<comment type="similarity">
    <text evidence="10">Belongs to the protein kinase superfamily.</text>
</comment>
<evidence type="ECO:0000313" key="13">
    <source>
        <dbReference type="Proteomes" id="UP000784919"/>
    </source>
</evidence>
<evidence type="ECO:0000256" key="6">
    <source>
        <dbReference type="ARBA" id="ARBA00022840"/>
    </source>
</evidence>
<dbReference type="PROSITE" id="PS00108">
    <property type="entry name" value="PROTEIN_KINASE_ST"/>
    <property type="match status" value="1"/>
</dbReference>
<evidence type="ECO:0000256" key="5">
    <source>
        <dbReference type="ARBA" id="ARBA00022777"/>
    </source>
</evidence>
<reference evidence="12" key="1">
    <citation type="journal article" date="2020" name="bioRxiv">
        <title>Whole genome comparisons of ergot fungi reveals the divergence and evolution of species within the genus Claviceps are the result of varying mechanisms driving genome evolution and host range expansion.</title>
        <authorList>
            <person name="Wyka S.A."/>
            <person name="Mondo S.J."/>
            <person name="Liu M."/>
            <person name="Dettman J."/>
            <person name="Nalam V."/>
            <person name="Broders K.D."/>
        </authorList>
    </citation>
    <scope>NUCLEOTIDE SEQUENCE</scope>
    <source>
        <strain evidence="12">CCC 1102</strain>
    </source>
</reference>
<dbReference type="GO" id="GO:0005634">
    <property type="term" value="C:nucleus"/>
    <property type="evidence" value="ECO:0007669"/>
    <property type="project" value="TreeGrafter"/>
</dbReference>
<evidence type="ECO:0000256" key="2">
    <source>
        <dbReference type="ARBA" id="ARBA00022527"/>
    </source>
</evidence>
<comment type="catalytic activity">
    <reaction evidence="8">
        <text>L-seryl-[protein] + ATP = O-phospho-L-seryl-[protein] + ADP + H(+)</text>
        <dbReference type="Rhea" id="RHEA:17989"/>
        <dbReference type="Rhea" id="RHEA-COMP:9863"/>
        <dbReference type="Rhea" id="RHEA-COMP:11604"/>
        <dbReference type="ChEBI" id="CHEBI:15378"/>
        <dbReference type="ChEBI" id="CHEBI:29999"/>
        <dbReference type="ChEBI" id="CHEBI:30616"/>
        <dbReference type="ChEBI" id="CHEBI:83421"/>
        <dbReference type="ChEBI" id="CHEBI:456216"/>
        <dbReference type="EC" id="2.7.11.1"/>
    </reaction>
</comment>
<dbReference type="PROSITE" id="PS00107">
    <property type="entry name" value="PROTEIN_KINASE_ATP"/>
    <property type="match status" value="1"/>
</dbReference>
<dbReference type="GO" id="GO:0004674">
    <property type="term" value="F:protein serine/threonine kinase activity"/>
    <property type="evidence" value="ECO:0007669"/>
    <property type="project" value="UniProtKB-KW"/>
</dbReference>
<evidence type="ECO:0000256" key="3">
    <source>
        <dbReference type="ARBA" id="ARBA00022679"/>
    </source>
</evidence>
<dbReference type="Proteomes" id="UP000784919">
    <property type="component" value="Unassembled WGS sequence"/>
</dbReference>
<dbReference type="EMBL" id="SRPS01000002">
    <property type="protein sequence ID" value="KAG5978451.1"/>
    <property type="molecule type" value="Genomic_DNA"/>
</dbReference>
<dbReference type="FunFam" id="1.10.510.10:FF:000275">
    <property type="entry name" value="SRSF protein kinase 2 isoform X3"/>
    <property type="match status" value="1"/>
</dbReference>
<evidence type="ECO:0000256" key="9">
    <source>
        <dbReference type="PROSITE-ProRule" id="PRU10141"/>
    </source>
</evidence>
<dbReference type="Gene3D" id="1.10.510.10">
    <property type="entry name" value="Transferase(Phosphotransferase) domain 1"/>
    <property type="match status" value="1"/>
</dbReference>
<evidence type="ECO:0000256" key="1">
    <source>
        <dbReference type="ARBA" id="ARBA00012513"/>
    </source>
</evidence>
<proteinExistence type="inferred from homology"/>
<dbReference type="InterPro" id="IPR011009">
    <property type="entry name" value="Kinase-like_dom_sf"/>
</dbReference>
<dbReference type="Gene3D" id="3.30.200.20">
    <property type="entry name" value="Phosphorylase Kinase, domain 1"/>
    <property type="match status" value="1"/>
</dbReference>
<keyword evidence="6 9" id="KW-0067">ATP-binding</keyword>
<dbReference type="InterPro" id="IPR017441">
    <property type="entry name" value="Protein_kinase_ATP_BS"/>
</dbReference>
<dbReference type="SMART" id="SM00220">
    <property type="entry name" value="S_TKc"/>
    <property type="match status" value="1"/>
</dbReference>
<organism evidence="12 13">
    <name type="scientific">Claviceps arundinis</name>
    <dbReference type="NCBI Taxonomy" id="1623583"/>
    <lineage>
        <taxon>Eukaryota</taxon>
        <taxon>Fungi</taxon>
        <taxon>Dikarya</taxon>
        <taxon>Ascomycota</taxon>
        <taxon>Pezizomycotina</taxon>
        <taxon>Sordariomycetes</taxon>
        <taxon>Hypocreomycetidae</taxon>
        <taxon>Hypocreales</taxon>
        <taxon>Clavicipitaceae</taxon>
        <taxon>Claviceps</taxon>
    </lineage>
</organism>
<keyword evidence="2 10" id="KW-0723">Serine/threonine-protein kinase</keyword>
<dbReference type="OrthoDB" id="4936864at2759"/>
<dbReference type="PANTHER" id="PTHR47634:SF9">
    <property type="entry name" value="PROTEIN KINASE DOMAIN-CONTAINING PROTEIN-RELATED"/>
    <property type="match status" value="1"/>
</dbReference>
<evidence type="ECO:0000256" key="8">
    <source>
        <dbReference type="ARBA" id="ARBA00048679"/>
    </source>
</evidence>
<name>A0A9P7N0S8_9HYPO</name>
<dbReference type="SUPFAM" id="SSF56112">
    <property type="entry name" value="Protein kinase-like (PK-like)"/>
    <property type="match status" value="1"/>
</dbReference>
<dbReference type="AlphaFoldDB" id="A0A9P7N0S8"/>
<dbReference type="GO" id="GO:0005524">
    <property type="term" value="F:ATP binding"/>
    <property type="evidence" value="ECO:0007669"/>
    <property type="project" value="UniProtKB-UniRule"/>
</dbReference>
<feature type="binding site" evidence="9">
    <location>
        <position position="112"/>
    </location>
    <ligand>
        <name>ATP</name>
        <dbReference type="ChEBI" id="CHEBI:30616"/>
    </ligand>
</feature>
<evidence type="ECO:0000259" key="11">
    <source>
        <dbReference type="PROSITE" id="PS50011"/>
    </source>
</evidence>
<dbReference type="GO" id="GO:0005737">
    <property type="term" value="C:cytoplasm"/>
    <property type="evidence" value="ECO:0007669"/>
    <property type="project" value="TreeGrafter"/>
</dbReference>
<sequence length="444" mass="50972">MSVLEPANYHHFSRIFNSSNMIKPMRVILANARRRVSRILVPLLQHLPSPNTVPRQQLVDEEIYENEDYHPVSLGDTFDSGRYSILRKLGYGRYSTVWLANDLKFQRYVALKLLRVECYTSTQQIFEREILEKIREVSRESLHEGRKHVLPLIEHFTHRGPHGDHVCLTFDVQGHDLYFHAAQYKDEKLPVKTVKEIVRQLLTGLDFLHRECGVIHTDLKLTNILMELENSSDTVSKHLESVSPQTTRVQSGAIVPIQEIVKTPLVSEVSSLRVRIIDFGVASWRENHLFEEIQPLALRAPEVAIGAPWDTGVDIWTLGCLIVELLHNFVLFPGSASKRGTWTAEEDHLAKITQVLGTFPPSLLKKGRLSKSYFDGQMKLIRGPSLDRLSLEYMLNGPVKPYKRPSDMSKKEFDVFIDFLKGMLEIDPIKRKSAAQLLQHEWLS</sequence>